<dbReference type="Proteomes" id="UP000320390">
    <property type="component" value="Chromosome"/>
</dbReference>
<gene>
    <name evidence="2" type="ORF">Poly30_49540</name>
</gene>
<keyword evidence="3" id="KW-1185">Reference proteome</keyword>
<evidence type="ECO:0000313" key="2">
    <source>
        <dbReference type="EMBL" id="QDV09396.1"/>
    </source>
</evidence>
<dbReference type="AlphaFoldDB" id="A0A518EZ87"/>
<proteinExistence type="predicted"/>
<name>A0A518EZ87_9BACT</name>
<sequence length="352" mass="37931">MHIQKERKRLVIRRLASGFTLVEMMIALTIVSIILLATAASLQREAESVGQLQRLSYSERLIQDLFTKIEQRLDFGQGINPTTTLASGLSGGGTAGLVIQDHLGFPYEGTIVIEPGTASEERVTYTTLAPNVSELAQLTRGARGTASTGHPTNSLVLWEGVSFPIENQIAPAAGTFDGQTDDLRGPVFYRGDGVGFTYRRPVDPARTGTFIDAGGIRWGATVGGADTTDGCACLVFSPIGVVTEAERNFDINNDGDLDDTFDLGGISDLAWNAVDPALGTSSLELVSPILLQERDNYGSDLNGDGFDDPMFLWTPDSGRLRIRLFALLGDVNGREIVKRFETVLYLRNGAAN</sequence>
<keyword evidence="1" id="KW-1133">Transmembrane helix</keyword>
<evidence type="ECO:0000313" key="3">
    <source>
        <dbReference type="Proteomes" id="UP000320390"/>
    </source>
</evidence>
<dbReference type="EMBL" id="CP036434">
    <property type="protein sequence ID" value="QDV09396.1"/>
    <property type="molecule type" value="Genomic_DNA"/>
</dbReference>
<evidence type="ECO:0008006" key="4">
    <source>
        <dbReference type="Google" id="ProtNLM"/>
    </source>
</evidence>
<dbReference type="Pfam" id="PF07963">
    <property type="entry name" value="N_methyl"/>
    <property type="match status" value="1"/>
</dbReference>
<evidence type="ECO:0000256" key="1">
    <source>
        <dbReference type="SAM" id="Phobius"/>
    </source>
</evidence>
<protein>
    <recommendedName>
        <fullName evidence="4">Prepilin-type N-terminal cleavage/methylation domain-containing protein</fullName>
    </recommendedName>
</protein>
<feature type="transmembrane region" description="Helical" evidence="1">
    <location>
        <begin position="21"/>
        <end position="42"/>
    </location>
</feature>
<dbReference type="InterPro" id="IPR012902">
    <property type="entry name" value="N_methyl_site"/>
</dbReference>
<keyword evidence="1" id="KW-0812">Transmembrane</keyword>
<keyword evidence="1" id="KW-0472">Membrane</keyword>
<dbReference type="NCBIfam" id="TIGR02532">
    <property type="entry name" value="IV_pilin_GFxxxE"/>
    <property type="match status" value="1"/>
</dbReference>
<accession>A0A518EZ87</accession>
<organism evidence="2 3">
    <name type="scientific">Saltatorellus ferox</name>
    <dbReference type="NCBI Taxonomy" id="2528018"/>
    <lineage>
        <taxon>Bacteria</taxon>
        <taxon>Pseudomonadati</taxon>
        <taxon>Planctomycetota</taxon>
        <taxon>Planctomycetia</taxon>
        <taxon>Planctomycetia incertae sedis</taxon>
        <taxon>Saltatorellus</taxon>
    </lineage>
</organism>
<dbReference type="PROSITE" id="PS00409">
    <property type="entry name" value="PROKAR_NTER_METHYL"/>
    <property type="match status" value="1"/>
</dbReference>
<reference evidence="2 3" key="1">
    <citation type="submission" date="2019-02" db="EMBL/GenBank/DDBJ databases">
        <title>Deep-cultivation of Planctomycetes and their phenomic and genomic characterization uncovers novel biology.</title>
        <authorList>
            <person name="Wiegand S."/>
            <person name="Jogler M."/>
            <person name="Boedeker C."/>
            <person name="Pinto D."/>
            <person name="Vollmers J."/>
            <person name="Rivas-Marin E."/>
            <person name="Kohn T."/>
            <person name="Peeters S.H."/>
            <person name="Heuer A."/>
            <person name="Rast P."/>
            <person name="Oberbeckmann S."/>
            <person name="Bunk B."/>
            <person name="Jeske O."/>
            <person name="Meyerdierks A."/>
            <person name="Storesund J.E."/>
            <person name="Kallscheuer N."/>
            <person name="Luecker S."/>
            <person name="Lage O.M."/>
            <person name="Pohl T."/>
            <person name="Merkel B.J."/>
            <person name="Hornburger P."/>
            <person name="Mueller R.-W."/>
            <person name="Bruemmer F."/>
            <person name="Labrenz M."/>
            <person name="Spormann A.M."/>
            <person name="Op den Camp H."/>
            <person name="Overmann J."/>
            <person name="Amann R."/>
            <person name="Jetten M.S.M."/>
            <person name="Mascher T."/>
            <person name="Medema M.H."/>
            <person name="Devos D.P."/>
            <person name="Kaster A.-K."/>
            <person name="Ovreas L."/>
            <person name="Rohde M."/>
            <person name="Galperin M.Y."/>
            <person name="Jogler C."/>
        </authorList>
    </citation>
    <scope>NUCLEOTIDE SEQUENCE [LARGE SCALE GENOMIC DNA]</scope>
    <source>
        <strain evidence="2 3">Poly30</strain>
    </source>
</reference>
<dbReference type="RefSeq" id="WP_145203675.1">
    <property type="nucleotide sequence ID" value="NZ_CP036434.1"/>
</dbReference>